<dbReference type="EMBL" id="WBUI01000088">
    <property type="protein sequence ID" value="KAB2927069.1"/>
    <property type="molecule type" value="Genomic_DNA"/>
</dbReference>
<protein>
    <submittedName>
        <fullName evidence="1">Uncharacterized protein</fullName>
    </submittedName>
</protein>
<sequence length="143" mass="16270">MKAEDITDFDAWLVHMDHALTDFFGWIDIDPVLLDFSVESLDRIEESLLRRYPSMESLKDKKESQHLDGYARYVGETFRKLAGGVWEIRLDDPNYAFFGIPQINNLGGQKTPACPLILVSTSVSRRTGKFLRLVLSSYLGKGP</sequence>
<dbReference type="Proteomes" id="UP000460298">
    <property type="component" value="Unassembled WGS sequence"/>
</dbReference>
<dbReference type="AlphaFoldDB" id="A0A833GUZ1"/>
<organism evidence="1 2">
    <name type="scientific">Leptonema illini</name>
    <dbReference type="NCBI Taxonomy" id="183"/>
    <lineage>
        <taxon>Bacteria</taxon>
        <taxon>Pseudomonadati</taxon>
        <taxon>Spirochaetota</taxon>
        <taxon>Spirochaetia</taxon>
        <taxon>Leptospirales</taxon>
        <taxon>Leptospiraceae</taxon>
        <taxon>Leptonema</taxon>
    </lineage>
</organism>
<evidence type="ECO:0000313" key="2">
    <source>
        <dbReference type="Proteomes" id="UP000460298"/>
    </source>
</evidence>
<name>A0A833GUZ1_9LEPT</name>
<reference evidence="1 2" key="1">
    <citation type="submission" date="2019-10" db="EMBL/GenBank/DDBJ databases">
        <title>Extracellular Electron Transfer in a Candidatus Methanoperedens spp. Enrichment Culture.</title>
        <authorList>
            <person name="Berger S."/>
            <person name="Rangel Shaw D."/>
            <person name="Berben T."/>
            <person name="In 'T Zandt M."/>
            <person name="Frank J."/>
            <person name="Reimann J."/>
            <person name="Jetten M.S.M."/>
            <person name="Welte C.U."/>
        </authorList>
    </citation>
    <scope>NUCLEOTIDE SEQUENCE [LARGE SCALE GENOMIC DNA]</scope>
    <source>
        <strain evidence="1">SB12</strain>
    </source>
</reference>
<proteinExistence type="predicted"/>
<accession>A0A833GUZ1</accession>
<evidence type="ECO:0000313" key="1">
    <source>
        <dbReference type="EMBL" id="KAB2927069.1"/>
    </source>
</evidence>
<comment type="caution">
    <text evidence="1">The sequence shown here is derived from an EMBL/GenBank/DDBJ whole genome shotgun (WGS) entry which is preliminary data.</text>
</comment>
<gene>
    <name evidence="1" type="ORF">F9K24_22830</name>
</gene>